<feature type="region of interest" description="Disordered" evidence="1">
    <location>
        <begin position="94"/>
        <end position="138"/>
    </location>
</feature>
<accession>A0AAJ8LFC5</accession>
<dbReference type="Proteomes" id="UP000322225">
    <property type="component" value="Chromosome 3"/>
</dbReference>
<dbReference type="PROSITE" id="PS50181">
    <property type="entry name" value="FBOX"/>
    <property type="match status" value="1"/>
</dbReference>
<gene>
    <name evidence="3" type="ORF">CI109_101887</name>
</gene>
<feature type="region of interest" description="Disordered" evidence="1">
    <location>
        <begin position="611"/>
        <end position="633"/>
    </location>
</feature>
<dbReference type="InterPro" id="IPR001810">
    <property type="entry name" value="F-box_dom"/>
</dbReference>
<dbReference type="EMBL" id="CP144053">
    <property type="protein sequence ID" value="WWD17446.1"/>
    <property type="molecule type" value="Genomic_DNA"/>
</dbReference>
<feature type="compositionally biased region" description="Pro residues" evidence="1">
    <location>
        <begin position="106"/>
        <end position="115"/>
    </location>
</feature>
<dbReference type="RefSeq" id="XP_031857816.2">
    <property type="nucleotide sequence ID" value="XM_032007878.2"/>
</dbReference>
<evidence type="ECO:0000256" key="1">
    <source>
        <dbReference type="SAM" id="MobiDB-lite"/>
    </source>
</evidence>
<dbReference type="GeneID" id="43592050"/>
<feature type="domain" description="F-box" evidence="2">
    <location>
        <begin position="31"/>
        <end position="77"/>
    </location>
</feature>
<dbReference type="Pfam" id="PF00646">
    <property type="entry name" value="F-box"/>
    <property type="match status" value="1"/>
</dbReference>
<reference evidence="3" key="2">
    <citation type="submission" date="2024-01" db="EMBL/GenBank/DDBJ databases">
        <title>Comparative genomics of Cryptococcus and Kwoniella reveals pathogenesis evolution and contrasting modes of karyotype evolution via chromosome fusion or intercentromeric recombination.</title>
        <authorList>
            <person name="Coelho M.A."/>
            <person name="David-Palma M."/>
            <person name="Shea T."/>
            <person name="Bowers K."/>
            <person name="McGinley-Smith S."/>
            <person name="Mohammad A.W."/>
            <person name="Gnirke A."/>
            <person name="Yurkov A.M."/>
            <person name="Nowrousian M."/>
            <person name="Sun S."/>
            <person name="Cuomo C.A."/>
            <person name="Heitman J."/>
        </authorList>
    </citation>
    <scope>NUCLEOTIDE SEQUENCE</scope>
    <source>
        <strain evidence="3">CBS 12478</strain>
    </source>
</reference>
<evidence type="ECO:0000259" key="2">
    <source>
        <dbReference type="PROSITE" id="PS50181"/>
    </source>
</evidence>
<feature type="region of interest" description="Disordered" evidence="1">
    <location>
        <begin position="1"/>
        <end position="32"/>
    </location>
</feature>
<dbReference type="InterPro" id="IPR036047">
    <property type="entry name" value="F-box-like_dom_sf"/>
</dbReference>
<reference evidence="3" key="1">
    <citation type="submission" date="2017-08" db="EMBL/GenBank/DDBJ databases">
        <authorList>
            <person name="Cuomo C."/>
            <person name="Billmyre B."/>
            <person name="Heitman J."/>
        </authorList>
    </citation>
    <scope>NUCLEOTIDE SEQUENCE</scope>
    <source>
        <strain evidence="3">CBS 12478</strain>
    </source>
</reference>
<dbReference type="AlphaFoldDB" id="A0AAJ8LFC5"/>
<evidence type="ECO:0000313" key="4">
    <source>
        <dbReference type="Proteomes" id="UP000322225"/>
    </source>
</evidence>
<keyword evidence="4" id="KW-1185">Reference proteome</keyword>
<evidence type="ECO:0000313" key="3">
    <source>
        <dbReference type="EMBL" id="WWD17446.1"/>
    </source>
</evidence>
<protein>
    <recommendedName>
        <fullName evidence="2">F-box domain-containing protein</fullName>
    </recommendedName>
</protein>
<dbReference type="SMART" id="SM00256">
    <property type="entry name" value="FBOX"/>
    <property type="match status" value="1"/>
</dbReference>
<name>A0AAJ8LFC5_9TREE</name>
<dbReference type="SUPFAM" id="SSF81383">
    <property type="entry name" value="F-box domain"/>
    <property type="match status" value="1"/>
</dbReference>
<dbReference type="KEGG" id="ksn:43592050"/>
<sequence length="748" mass="83521">MELEVSAQASPEQNGAKQQQRRRRSAVSPSPASLLSLPQEILEQLFLLLDLTDRLQLSRTSKILHEIHSNSASIQYLFVLETSAYLDVPTQLLPREPTPAAQSPASSPPSSPRPSTPSTLAFRSPHTGKLRPSIPSVTLAPWPKTPPPFIAGGQGPVSAAEKNEALRAREKRWETMDHVQKRTFKVQGTAGVYELQEGIFLMCDDFTEDDAEKPTTIRLIPLPSADDPDLEDPPVPTKSAKMSFPIADLTMDPTQDLIVVSEYRPDANDESRSPPTHRFHLLTMSTFTPHPLASMPILDFPPFTQVIMQTSQLLQVMGDTLVVLVAKFAPPWVLAGLGLGIGALGNLGHEEEIVAWNWKTGRVLARLSLPENGWFSSLALLTPTTFMVTSTSNISPVLPAEPRSLANNFANVFAPVIQIYSFAPDPTHTIIPVQPLDADHMDDTTPRPVMLAQLELPRFAPGVLVGAFNVRPDPAFPPRSPDSGPTLNKRKAFTQDPSKGVLVFELKVGEPITEGPPIMNEMTSKSYELFVLRETLVDLAEQGEDRLRKAWENGGDEDGLGIRGVERTFVWADWGEKGARMLDRVMRRRNWVCSCSGYRFISLTPAIRSENHTGWPSSEDPSMSDPERDEQEFISPPRRSDIHLLDFSPFNIRREQATEPELINFMDSAIKEKDWSVKVIDHESVLEKRRIWKDDVRSSLSFREVRKDYGGWSNGVMIDDQRVIIVRTKAERNSEWGSVKQEMTVLCM</sequence>
<organism evidence="3 4">
    <name type="scientific">Kwoniella shandongensis</name>
    <dbReference type="NCBI Taxonomy" id="1734106"/>
    <lineage>
        <taxon>Eukaryota</taxon>
        <taxon>Fungi</taxon>
        <taxon>Dikarya</taxon>
        <taxon>Basidiomycota</taxon>
        <taxon>Agaricomycotina</taxon>
        <taxon>Tremellomycetes</taxon>
        <taxon>Tremellales</taxon>
        <taxon>Cryptococcaceae</taxon>
        <taxon>Kwoniella</taxon>
    </lineage>
</organism>
<proteinExistence type="predicted"/>
<feature type="region of interest" description="Disordered" evidence="1">
    <location>
        <begin position="220"/>
        <end position="239"/>
    </location>
</feature>